<protein>
    <recommendedName>
        <fullName evidence="6">Protein TIFY</fullName>
    </recommendedName>
    <alternativeName>
        <fullName evidence="6">Jasmonate ZIM domain-containing protein</fullName>
    </alternativeName>
</protein>
<evidence type="ECO:0000256" key="6">
    <source>
        <dbReference type="RuleBase" id="RU369065"/>
    </source>
</evidence>
<dbReference type="InterPro" id="IPR010399">
    <property type="entry name" value="Tify_dom"/>
</dbReference>
<accession>A0A9R0WGU0</accession>
<dbReference type="PANTHER" id="PTHR33077">
    <property type="entry name" value="PROTEIN TIFY 4A-RELATED-RELATED"/>
    <property type="match status" value="1"/>
</dbReference>
<keyword evidence="6" id="KW-0539">Nucleus</keyword>
<name>A0A9R0WGU0_TRITD</name>
<evidence type="ECO:0000256" key="2">
    <source>
        <dbReference type="ARBA" id="ARBA00022819"/>
    </source>
</evidence>
<dbReference type="Pfam" id="PF09425">
    <property type="entry name" value="Jas_motif"/>
    <property type="match status" value="1"/>
</dbReference>
<dbReference type="AlphaFoldDB" id="A0A9R0WGU0"/>
<dbReference type="Pfam" id="PF06200">
    <property type="entry name" value="tify"/>
    <property type="match status" value="1"/>
</dbReference>
<comment type="subcellular location">
    <subcellularLocation>
        <location evidence="6">Nucleus</location>
    </subcellularLocation>
</comment>
<evidence type="ECO:0000256" key="1">
    <source>
        <dbReference type="ARBA" id="ARBA00008614"/>
    </source>
</evidence>
<keyword evidence="4" id="KW-0805">Transcription regulation</keyword>
<dbReference type="GO" id="GO:0005634">
    <property type="term" value="C:nucleus"/>
    <property type="evidence" value="ECO:0007669"/>
    <property type="project" value="UniProtKB-SubCell"/>
</dbReference>
<evidence type="ECO:0000256" key="5">
    <source>
        <dbReference type="ARBA" id="ARBA00023163"/>
    </source>
</evidence>
<keyword evidence="5" id="KW-0804">Transcription</keyword>
<reference evidence="9 10" key="1">
    <citation type="submission" date="2017-09" db="EMBL/GenBank/DDBJ databases">
        <authorList>
            <consortium name="International Durum Wheat Genome Sequencing Consortium (IDWGSC)"/>
            <person name="Milanesi L."/>
        </authorList>
    </citation>
    <scope>NUCLEOTIDE SEQUENCE [LARGE SCALE GENOMIC DNA]</scope>
    <source>
        <strain evidence="10">cv. Svevo</strain>
    </source>
</reference>
<dbReference type="EMBL" id="LT934118">
    <property type="protein sequence ID" value="VAI11195.1"/>
    <property type="molecule type" value="Genomic_DNA"/>
</dbReference>
<dbReference type="GO" id="GO:0009611">
    <property type="term" value="P:response to wounding"/>
    <property type="evidence" value="ECO:0007669"/>
    <property type="project" value="UniProtKB-UniRule"/>
</dbReference>
<dbReference type="InterPro" id="IPR040390">
    <property type="entry name" value="TIFY/JAZ"/>
</dbReference>
<dbReference type="PROSITE" id="PS51320">
    <property type="entry name" value="TIFY"/>
    <property type="match status" value="1"/>
</dbReference>
<dbReference type="Proteomes" id="UP000324705">
    <property type="component" value="Chromosome 4B"/>
</dbReference>
<evidence type="ECO:0000256" key="7">
    <source>
        <dbReference type="SAM" id="MobiDB-lite"/>
    </source>
</evidence>
<proteinExistence type="inferred from homology"/>
<comment type="domain">
    <text evidence="6">The jas domain is required for interaction with COI1.</text>
</comment>
<comment type="similarity">
    <text evidence="1 6">Belongs to the TIFY/JAZ family.</text>
</comment>
<feature type="compositionally biased region" description="Polar residues" evidence="7">
    <location>
        <begin position="177"/>
        <end position="194"/>
    </location>
</feature>
<feature type="region of interest" description="Disordered" evidence="7">
    <location>
        <begin position="174"/>
        <end position="195"/>
    </location>
</feature>
<keyword evidence="10" id="KW-1185">Reference proteome</keyword>
<evidence type="ECO:0000259" key="8">
    <source>
        <dbReference type="PROSITE" id="PS51320"/>
    </source>
</evidence>
<evidence type="ECO:0000256" key="3">
    <source>
        <dbReference type="ARBA" id="ARBA00022843"/>
    </source>
</evidence>
<dbReference type="InterPro" id="IPR018467">
    <property type="entry name" value="CCT_CS"/>
</dbReference>
<keyword evidence="3" id="KW-0832">Ubl conjugation</keyword>
<dbReference type="Gramene" id="TRITD4Bv1G200030.1">
    <property type="protein sequence ID" value="TRITD4Bv1G200030.1"/>
    <property type="gene ID" value="TRITD4Bv1G200030"/>
</dbReference>
<sequence length="215" mass="22535">MTMLYNSAVNVFDVPVDKAQEIMVLASRASVSSPPRALVVQKPGSRVSANAARVPVPEPRHVSVISSPIPAASQAPTIFKSIPGYQNYIPAPTTSSGVSSSVVPPPSQASSAQRMQQASTAVATAIKPIAVHQSQKASLARFLEKRKERVSSVTPYPLSKSPIVSSGSLGSASTPSWLSSADNAPPGNNCQESMSMDMYDGASLGMSRRVVIELE</sequence>
<evidence type="ECO:0000313" key="10">
    <source>
        <dbReference type="Proteomes" id="UP000324705"/>
    </source>
</evidence>
<evidence type="ECO:0000256" key="4">
    <source>
        <dbReference type="ARBA" id="ARBA00023015"/>
    </source>
</evidence>
<dbReference type="GO" id="GO:2000022">
    <property type="term" value="P:regulation of jasmonic acid mediated signaling pathway"/>
    <property type="evidence" value="ECO:0007669"/>
    <property type="project" value="UniProtKB-UniRule"/>
</dbReference>
<feature type="domain" description="Tify" evidence="8">
    <location>
        <begin position="1"/>
        <end position="28"/>
    </location>
</feature>
<keyword evidence="2 6" id="KW-1184">Jasmonic acid signaling pathway</keyword>
<comment type="function">
    <text evidence="6">Repressor of jasmonate responses.</text>
</comment>
<evidence type="ECO:0000313" key="9">
    <source>
        <dbReference type="EMBL" id="VAI11195.1"/>
    </source>
</evidence>
<organism evidence="9 10">
    <name type="scientific">Triticum turgidum subsp. durum</name>
    <name type="common">Durum wheat</name>
    <name type="synonym">Triticum durum</name>
    <dbReference type="NCBI Taxonomy" id="4567"/>
    <lineage>
        <taxon>Eukaryota</taxon>
        <taxon>Viridiplantae</taxon>
        <taxon>Streptophyta</taxon>
        <taxon>Embryophyta</taxon>
        <taxon>Tracheophyta</taxon>
        <taxon>Spermatophyta</taxon>
        <taxon>Magnoliopsida</taxon>
        <taxon>Liliopsida</taxon>
        <taxon>Poales</taxon>
        <taxon>Poaceae</taxon>
        <taxon>BOP clade</taxon>
        <taxon>Pooideae</taxon>
        <taxon>Triticodae</taxon>
        <taxon>Triticeae</taxon>
        <taxon>Triticinae</taxon>
        <taxon>Triticum</taxon>
    </lineage>
</organism>
<gene>
    <name evidence="9" type="ORF">TRITD_4Bv1G200030</name>
</gene>
<dbReference type="GO" id="GO:0031347">
    <property type="term" value="P:regulation of defense response"/>
    <property type="evidence" value="ECO:0007669"/>
    <property type="project" value="UniProtKB-UniRule"/>
</dbReference>
<dbReference type="PANTHER" id="PTHR33077:SF90">
    <property type="entry name" value="PROTEIN TIFY 7"/>
    <property type="match status" value="1"/>
</dbReference>